<sequence>MNELHFLYCCVQNPGDERPTSLSVESGPILEMRNLPQTIRDRDLESFQFHLHQYRVDPTNIHFHLLRCHFLWQDTDPANRPIHPRRCLSDWRNSRSHLQGSPVRCPSRRPRNP</sequence>
<reference evidence="1" key="1">
    <citation type="journal article" date="2014" name="Genome Biol. Evol.">
        <title>Pangenome evidence for extensive interdomain horizontal transfer affecting lineage core and shell genes in uncultured planktonic thaumarchaeota and euryarchaeota.</title>
        <authorList>
            <person name="Deschamps P."/>
            <person name="Zivanovic Y."/>
            <person name="Moreira D."/>
            <person name="Rodriguez-Valera F."/>
            <person name="Lopez-Garcia P."/>
        </authorList>
    </citation>
    <scope>NUCLEOTIDE SEQUENCE</scope>
</reference>
<dbReference type="EMBL" id="KF901156">
    <property type="protein sequence ID" value="AIF20145.1"/>
    <property type="molecule type" value="Genomic_DNA"/>
</dbReference>
<proteinExistence type="predicted"/>
<accession>A0A075HX47</accession>
<name>A0A075HX47_9EURY</name>
<protein>
    <submittedName>
        <fullName evidence="1">Uncharacterized protein</fullName>
    </submittedName>
</protein>
<organism evidence="1">
    <name type="scientific">uncultured marine group II/III euryarchaeote KM3_88_E02</name>
    <dbReference type="NCBI Taxonomy" id="1456536"/>
    <lineage>
        <taxon>Archaea</taxon>
        <taxon>Methanobacteriati</taxon>
        <taxon>Methanobacteriota</taxon>
        <taxon>environmental samples</taxon>
    </lineage>
</organism>
<dbReference type="AlphaFoldDB" id="A0A075HX47"/>
<evidence type="ECO:0000313" key="1">
    <source>
        <dbReference type="EMBL" id="AIF20145.1"/>
    </source>
</evidence>